<dbReference type="RefSeq" id="WP_093691045.1">
    <property type="nucleotide sequence ID" value="NZ_FNBU01000020.1"/>
</dbReference>
<reference evidence="2" key="1">
    <citation type="submission" date="2016-10" db="EMBL/GenBank/DDBJ databases">
        <authorList>
            <person name="Varghese N."/>
            <person name="Submissions S."/>
        </authorList>
    </citation>
    <scope>NUCLEOTIDE SEQUENCE [LARGE SCALE GENOMIC DNA]</scope>
    <source>
        <strain evidence="2">DSM 23256</strain>
    </source>
</reference>
<name>A0A1G7MWQ5_9FIRM</name>
<dbReference type="Proteomes" id="UP000243333">
    <property type="component" value="Unassembled WGS sequence"/>
</dbReference>
<dbReference type="OrthoDB" id="1681865at2"/>
<evidence type="ECO:0000313" key="2">
    <source>
        <dbReference type="Proteomes" id="UP000243333"/>
    </source>
</evidence>
<sequence length="149" mass="17076">MAKRYPGFHKYVGLNGCYRVEYDGDVPVVEVYLRSVPSFEADCDDGELILPDPTNRSYPDIVFVLDEDEDYWTVVAMEVPSFGMDGVSEFLTALLAQDIDFTQPDELLTALQQLLEERDAVWGELPVDMETRYDAAKLTDRWLRYHPGI</sequence>
<gene>
    <name evidence="1" type="ORF">SAMN05660235_02323</name>
</gene>
<dbReference type="EMBL" id="FNBU01000020">
    <property type="protein sequence ID" value="SDF66223.1"/>
    <property type="molecule type" value="Genomic_DNA"/>
</dbReference>
<organism evidence="1 2">
    <name type="scientific">Sporolituus thermophilus DSM 23256</name>
    <dbReference type="NCBI Taxonomy" id="1123285"/>
    <lineage>
        <taxon>Bacteria</taxon>
        <taxon>Bacillati</taxon>
        <taxon>Bacillota</taxon>
        <taxon>Negativicutes</taxon>
        <taxon>Selenomonadales</taxon>
        <taxon>Sporomusaceae</taxon>
        <taxon>Sporolituus</taxon>
    </lineage>
</organism>
<proteinExistence type="predicted"/>
<dbReference type="AlphaFoldDB" id="A0A1G7MWQ5"/>
<accession>A0A1G7MWQ5</accession>
<keyword evidence="2" id="KW-1185">Reference proteome</keyword>
<protein>
    <submittedName>
        <fullName evidence="1">Uncharacterized protein</fullName>
    </submittedName>
</protein>
<evidence type="ECO:0000313" key="1">
    <source>
        <dbReference type="EMBL" id="SDF66223.1"/>
    </source>
</evidence>